<dbReference type="AlphaFoldDB" id="A0A1B7N332"/>
<evidence type="ECO:0000313" key="3">
    <source>
        <dbReference type="Proteomes" id="UP000092154"/>
    </source>
</evidence>
<name>A0A1B7N332_9AGAM</name>
<proteinExistence type="predicted"/>
<gene>
    <name evidence="2" type="ORF">K503DRAFT_782274</name>
</gene>
<sequence>MKFIALITMIVSVAVMAGADDTQILGRHCAQANGQECGHLASHNNGKQFVYWCGSKNTIDDYSDCNCYYCCVDSTPAQYAYCNETTRVQQPKMLLVVGGRMYGAQLKLR</sequence>
<dbReference type="InParanoid" id="A0A1B7N332"/>
<keyword evidence="1" id="KW-0732">Signal</keyword>
<keyword evidence="3" id="KW-1185">Reference proteome</keyword>
<accession>A0A1B7N332</accession>
<evidence type="ECO:0000256" key="1">
    <source>
        <dbReference type="SAM" id="SignalP"/>
    </source>
</evidence>
<feature type="chain" id="PRO_5008597778" evidence="1">
    <location>
        <begin position="20"/>
        <end position="109"/>
    </location>
</feature>
<protein>
    <submittedName>
        <fullName evidence="2">Uncharacterized protein</fullName>
    </submittedName>
</protein>
<dbReference type="EMBL" id="KV448256">
    <property type="protein sequence ID" value="OAX39270.1"/>
    <property type="molecule type" value="Genomic_DNA"/>
</dbReference>
<reference evidence="2 3" key="1">
    <citation type="submission" date="2016-06" db="EMBL/GenBank/DDBJ databases">
        <title>Comparative genomics of the ectomycorrhizal sister species Rhizopogon vinicolor and Rhizopogon vesiculosus (Basidiomycota: Boletales) reveals a divergence of the mating type B locus.</title>
        <authorList>
            <consortium name="DOE Joint Genome Institute"/>
            <person name="Mujic A.B."/>
            <person name="Kuo A."/>
            <person name="Tritt A."/>
            <person name="Lipzen A."/>
            <person name="Chen C."/>
            <person name="Johnson J."/>
            <person name="Sharma A."/>
            <person name="Barry K."/>
            <person name="Grigoriev I.V."/>
            <person name="Spatafora J.W."/>
        </authorList>
    </citation>
    <scope>NUCLEOTIDE SEQUENCE [LARGE SCALE GENOMIC DNA]</scope>
    <source>
        <strain evidence="2 3">AM-OR11-026</strain>
    </source>
</reference>
<feature type="signal peptide" evidence="1">
    <location>
        <begin position="1"/>
        <end position="19"/>
    </location>
</feature>
<organism evidence="2 3">
    <name type="scientific">Rhizopogon vinicolor AM-OR11-026</name>
    <dbReference type="NCBI Taxonomy" id="1314800"/>
    <lineage>
        <taxon>Eukaryota</taxon>
        <taxon>Fungi</taxon>
        <taxon>Dikarya</taxon>
        <taxon>Basidiomycota</taxon>
        <taxon>Agaricomycotina</taxon>
        <taxon>Agaricomycetes</taxon>
        <taxon>Agaricomycetidae</taxon>
        <taxon>Boletales</taxon>
        <taxon>Suillineae</taxon>
        <taxon>Rhizopogonaceae</taxon>
        <taxon>Rhizopogon</taxon>
    </lineage>
</organism>
<dbReference type="Proteomes" id="UP000092154">
    <property type="component" value="Unassembled WGS sequence"/>
</dbReference>
<evidence type="ECO:0000313" key="2">
    <source>
        <dbReference type="EMBL" id="OAX39270.1"/>
    </source>
</evidence>